<sequence length="410" mass="43629">MAAITSVWNIRGSEMIGVNSGTVKLSSTERVRFGQPTAQALAEELELSQAKGVMVIASQSLASTTDEIANVEKALGERHAVTFTGVAPHVPHSDVIAAANVAREYSADLIVSIGGGSVTDCAKLVPFCLSNDLRSTEALADYHIRVGQDGTIINPANQPLFNPQTVRTICIPTTLSGGEFNSLSGSTDAVSMHKHLYEHRMMAPVTVILDPGLSRHTPEWLFLSTGVRALDHAIETLQSFQSNDYCDGLADSALRLLVEGLPRVKADPGDLEARLKCQVGVWQSMLPVISGVPMGASHAIGHVLGGLCAVPHGYTSCVMSPAVLWWNASVNGERQKRIAAAFGEPGTPAGDLVAAFISALKMPRALSAVNVTEDQFPAIAEYTMQDIWSRTNPREITGPSDLLEILVSAK</sequence>
<dbReference type="PANTHER" id="PTHR11496">
    <property type="entry name" value="ALCOHOL DEHYDROGENASE"/>
    <property type="match status" value="1"/>
</dbReference>
<reference evidence="7" key="1">
    <citation type="submission" date="2015-10" db="EMBL/GenBank/DDBJ databases">
        <title>A Two-component Flavoprotein Monooxygenase System MeaXY Responsible for para-Hydroxylation of 2-Methyl-6-ethylaniline and 2,6-Diethylaniline in Sphingobium baderi DE-13.</title>
        <authorList>
            <person name="Cheng M."/>
            <person name="Meng Q."/>
            <person name="Yang Y."/>
            <person name="Chu C."/>
            <person name="Yan X."/>
            <person name="He J."/>
            <person name="Li S."/>
        </authorList>
    </citation>
    <scope>NUCLEOTIDE SEQUENCE</scope>
    <source>
        <strain evidence="7">DE-13</strain>
    </source>
</reference>
<comment type="similarity">
    <text evidence="2">Belongs to the iron-containing alcohol dehydrogenase family.</text>
</comment>
<dbReference type="InterPro" id="IPR018211">
    <property type="entry name" value="ADH_Fe_CS"/>
</dbReference>
<evidence type="ECO:0000256" key="3">
    <source>
        <dbReference type="ARBA" id="ARBA00023002"/>
    </source>
</evidence>
<dbReference type="GO" id="GO:0004022">
    <property type="term" value="F:alcohol dehydrogenase (NAD+) activity"/>
    <property type="evidence" value="ECO:0007669"/>
    <property type="project" value="TreeGrafter"/>
</dbReference>
<dbReference type="InterPro" id="IPR056798">
    <property type="entry name" value="ADH_Fe_C"/>
</dbReference>
<dbReference type="Pfam" id="PF25137">
    <property type="entry name" value="ADH_Fe_C"/>
    <property type="match status" value="1"/>
</dbReference>
<keyword evidence="4" id="KW-0520">NAD</keyword>
<dbReference type="CDD" id="cd08192">
    <property type="entry name" value="MAR-like"/>
    <property type="match status" value="1"/>
</dbReference>
<evidence type="ECO:0000259" key="6">
    <source>
        <dbReference type="Pfam" id="PF25137"/>
    </source>
</evidence>
<dbReference type="Pfam" id="PF00465">
    <property type="entry name" value="Fe-ADH"/>
    <property type="match status" value="1"/>
</dbReference>
<feature type="domain" description="Fe-containing alcohol dehydrogenase-like C-terminal" evidence="6">
    <location>
        <begin position="224"/>
        <end position="405"/>
    </location>
</feature>
<proteinExistence type="inferred from homology"/>
<dbReference type="GO" id="GO:0046872">
    <property type="term" value="F:metal ion binding"/>
    <property type="evidence" value="ECO:0007669"/>
    <property type="project" value="InterPro"/>
</dbReference>
<dbReference type="PANTHER" id="PTHR11496:SF102">
    <property type="entry name" value="ALCOHOL DEHYDROGENASE 4"/>
    <property type="match status" value="1"/>
</dbReference>
<dbReference type="PROSITE" id="PS00060">
    <property type="entry name" value="ADH_IRON_2"/>
    <property type="match status" value="1"/>
</dbReference>
<evidence type="ECO:0000256" key="2">
    <source>
        <dbReference type="ARBA" id="ARBA00007358"/>
    </source>
</evidence>
<evidence type="ECO:0000256" key="4">
    <source>
        <dbReference type="ARBA" id="ARBA00023027"/>
    </source>
</evidence>
<dbReference type="SUPFAM" id="SSF56796">
    <property type="entry name" value="Dehydroquinate synthase-like"/>
    <property type="match status" value="1"/>
</dbReference>
<evidence type="ECO:0000256" key="1">
    <source>
        <dbReference type="ARBA" id="ARBA00001962"/>
    </source>
</evidence>
<evidence type="ECO:0000313" key="7">
    <source>
        <dbReference type="EMBL" id="AMT81342.1"/>
    </source>
</evidence>
<feature type="domain" description="Alcohol dehydrogenase iron-type/glycerol dehydrogenase GldA" evidence="5">
    <location>
        <begin position="29"/>
        <end position="211"/>
    </location>
</feature>
<evidence type="ECO:0000259" key="5">
    <source>
        <dbReference type="Pfam" id="PF00465"/>
    </source>
</evidence>
<organism evidence="7">
    <name type="scientific">Sphingobium baderi</name>
    <dbReference type="NCBI Taxonomy" id="1332080"/>
    <lineage>
        <taxon>Bacteria</taxon>
        <taxon>Pseudomonadati</taxon>
        <taxon>Pseudomonadota</taxon>
        <taxon>Alphaproteobacteria</taxon>
        <taxon>Sphingomonadales</taxon>
        <taxon>Sphingomonadaceae</taxon>
        <taxon>Sphingobium</taxon>
    </lineage>
</organism>
<keyword evidence="3" id="KW-0560">Oxidoreductase</keyword>
<protein>
    <submittedName>
        <fullName evidence="7">Alcohol dehydrogenase</fullName>
    </submittedName>
</protein>
<dbReference type="InterPro" id="IPR001670">
    <property type="entry name" value="ADH_Fe/GldA"/>
</dbReference>
<dbReference type="Gene3D" id="3.40.50.1970">
    <property type="match status" value="1"/>
</dbReference>
<dbReference type="InterPro" id="IPR039697">
    <property type="entry name" value="Alcohol_dehydrogenase_Fe"/>
</dbReference>
<accession>A0A144J3M5</accession>
<dbReference type="EMBL" id="KT962120">
    <property type="protein sequence ID" value="AMT81342.1"/>
    <property type="molecule type" value="Genomic_DNA"/>
</dbReference>
<name>A0A144J3M5_9SPHN</name>
<dbReference type="AlphaFoldDB" id="A0A144J3M5"/>
<dbReference type="Gene3D" id="1.20.1090.10">
    <property type="entry name" value="Dehydroquinate synthase-like - alpha domain"/>
    <property type="match status" value="1"/>
</dbReference>
<comment type="cofactor">
    <cofactor evidence="1">
        <name>Fe cation</name>
        <dbReference type="ChEBI" id="CHEBI:24875"/>
    </cofactor>
</comment>